<dbReference type="EMBL" id="MTYJ01000110">
    <property type="protein sequence ID" value="OQV14114.1"/>
    <property type="molecule type" value="Genomic_DNA"/>
</dbReference>
<sequence>MICPFTVTFDRHDVVLRRGGTIAGKRLEYFSSLAELMMVRRTYGPSLMAFRDATKHLTKNADKVLGDGDLGRALSPALPIFVLLGKYRLTGRYHEVHRLYTHRWKYRDVEMMHLTGKFPFRGIGRKVIEMPYFRNESEPHIGLCPVKHCGLET</sequence>
<evidence type="ECO:0000313" key="1">
    <source>
        <dbReference type="EMBL" id="OQV14114.1"/>
    </source>
</evidence>
<reference evidence="2" key="1">
    <citation type="submission" date="2017-01" db="EMBL/GenBank/DDBJ databases">
        <title>Comparative genomics of anhydrobiosis in the tardigrade Hypsibius dujardini.</title>
        <authorList>
            <person name="Yoshida Y."/>
            <person name="Koutsovoulos G."/>
            <person name="Laetsch D."/>
            <person name="Stevens L."/>
            <person name="Kumar S."/>
            <person name="Horikawa D."/>
            <person name="Ishino K."/>
            <person name="Komine S."/>
            <person name="Tomita M."/>
            <person name="Blaxter M."/>
            <person name="Arakawa K."/>
        </authorList>
    </citation>
    <scope>NUCLEOTIDE SEQUENCE [LARGE SCALE GENOMIC DNA]</scope>
    <source>
        <strain evidence="2">Z151</strain>
    </source>
</reference>
<dbReference type="Proteomes" id="UP000192578">
    <property type="component" value="Unassembled WGS sequence"/>
</dbReference>
<dbReference type="AlphaFoldDB" id="A0A1W0WFY1"/>
<name>A0A1W0WFY1_HYPEX</name>
<gene>
    <name evidence="1" type="ORF">BV898_11689</name>
</gene>
<organism evidence="1 2">
    <name type="scientific">Hypsibius exemplaris</name>
    <name type="common">Freshwater tardigrade</name>
    <dbReference type="NCBI Taxonomy" id="2072580"/>
    <lineage>
        <taxon>Eukaryota</taxon>
        <taxon>Metazoa</taxon>
        <taxon>Ecdysozoa</taxon>
        <taxon>Tardigrada</taxon>
        <taxon>Eutardigrada</taxon>
        <taxon>Parachela</taxon>
        <taxon>Hypsibioidea</taxon>
        <taxon>Hypsibiidae</taxon>
        <taxon>Hypsibius</taxon>
    </lineage>
</organism>
<keyword evidence="2" id="KW-1185">Reference proteome</keyword>
<accession>A0A1W0WFY1</accession>
<protein>
    <submittedName>
        <fullName evidence="1">Uncharacterized protein</fullName>
    </submittedName>
</protein>
<comment type="caution">
    <text evidence="1">The sequence shown here is derived from an EMBL/GenBank/DDBJ whole genome shotgun (WGS) entry which is preliminary data.</text>
</comment>
<evidence type="ECO:0000313" key="2">
    <source>
        <dbReference type="Proteomes" id="UP000192578"/>
    </source>
</evidence>
<proteinExistence type="predicted"/>